<evidence type="ECO:0000313" key="1">
    <source>
        <dbReference type="EMBL" id="CQR73120.1"/>
    </source>
</evidence>
<keyword evidence="1" id="KW-0378">Hydrolase</keyword>
<keyword evidence="2" id="KW-1185">Reference proteome</keyword>
<name>A0A0U1L0B7_9FIRM</name>
<dbReference type="EC" id="3.2.2.-" evidence="1"/>
<dbReference type="EMBL" id="CTRP01000012">
    <property type="protein sequence ID" value="CQR73120.1"/>
    <property type="molecule type" value="Genomic_DNA"/>
</dbReference>
<dbReference type="GO" id="GO:0016798">
    <property type="term" value="F:hydrolase activity, acting on glycosyl bonds"/>
    <property type="evidence" value="ECO:0007669"/>
    <property type="project" value="UniProtKB-KW"/>
</dbReference>
<protein>
    <submittedName>
        <fullName evidence="1">Uracil-DNA glycosylase</fullName>
        <ecNumber evidence="1">3.2.2.-</ecNumber>
    </submittedName>
</protein>
<organism evidence="1 2">
    <name type="scientific">Sporomusa ovata</name>
    <dbReference type="NCBI Taxonomy" id="2378"/>
    <lineage>
        <taxon>Bacteria</taxon>
        <taxon>Bacillati</taxon>
        <taxon>Bacillota</taxon>
        <taxon>Negativicutes</taxon>
        <taxon>Selenomonadales</taxon>
        <taxon>Sporomusaceae</taxon>
        <taxon>Sporomusa</taxon>
    </lineage>
</organism>
<accession>A0A0U1L0B7</accession>
<gene>
    <name evidence="1" type="ORF">SpAn4DRAFT_2352</name>
</gene>
<reference evidence="2" key="1">
    <citation type="submission" date="2015-03" db="EMBL/GenBank/DDBJ databases">
        <authorList>
            <person name="Nijsse Bart"/>
        </authorList>
    </citation>
    <scope>NUCLEOTIDE SEQUENCE [LARGE SCALE GENOMIC DNA]</scope>
</reference>
<dbReference type="AlphaFoldDB" id="A0A0U1L0B7"/>
<evidence type="ECO:0000313" key="2">
    <source>
        <dbReference type="Proteomes" id="UP000049855"/>
    </source>
</evidence>
<dbReference type="Proteomes" id="UP000049855">
    <property type="component" value="Unassembled WGS sequence"/>
</dbReference>
<proteinExistence type="predicted"/>
<sequence length="59" mass="6958">MNAKPRCIKCQYYYITWEKVFPYGCKAMGFKSHRIPSTVVKESSGQECFAFVEKQQKKE</sequence>
<keyword evidence="1" id="KW-0326">Glycosidase</keyword>